<dbReference type="PROSITE" id="PS00478">
    <property type="entry name" value="LIM_DOMAIN_1"/>
    <property type="match status" value="2"/>
</dbReference>
<keyword evidence="4 5" id="KW-0440">LIM domain</keyword>
<organism evidence="7 8">
    <name type="scientific">Paragonimus skrjabini miyazakii</name>
    <dbReference type="NCBI Taxonomy" id="59628"/>
    <lineage>
        <taxon>Eukaryota</taxon>
        <taxon>Metazoa</taxon>
        <taxon>Spiralia</taxon>
        <taxon>Lophotrochozoa</taxon>
        <taxon>Platyhelminthes</taxon>
        <taxon>Trematoda</taxon>
        <taxon>Digenea</taxon>
        <taxon>Plagiorchiida</taxon>
        <taxon>Troglotremata</taxon>
        <taxon>Troglotrematidae</taxon>
        <taxon>Paragonimus</taxon>
    </lineage>
</organism>
<keyword evidence="2" id="KW-0677">Repeat</keyword>
<dbReference type="PANTHER" id="PTHR45787">
    <property type="entry name" value="LD11652P"/>
    <property type="match status" value="1"/>
</dbReference>
<gene>
    <name evidence="7" type="ORF">EG68_08565</name>
</gene>
<dbReference type="Proteomes" id="UP000822476">
    <property type="component" value="Unassembled WGS sequence"/>
</dbReference>
<accession>A0A8S9YMD5</accession>
<evidence type="ECO:0000256" key="1">
    <source>
        <dbReference type="ARBA" id="ARBA00022723"/>
    </source>
</evidence>
<dbReference type="PROSITE" id="PS50023">
    <property type="entry name" value="LIM_DOMAIN_2"/>
    <property type="match status" value="2"/>
</dbReference>
<dbReference type="OrthoDB" id="6352355at2759"/>
<keyword evidence="3 5" id="KW-0862">Zinc</keyword>
<evidence type="ECO:0000259" key="6">
    <source>
        <dbReference type="PROSITE" id="PS50023"/>
    </source>
</evidence>
<keyword evidence="1 5" id="KW-0479">Metal-binding</keyword>
<comment type="caution">
    <text evidence="7">The sequence shown here is derived from an EMBL/GenBank/DDBJ whole genome shotgun (WGS) entry which is preliminary data.</text>
</comment>
<dbReference type="GO" id="GO:0046872">
    <property type="term" value="F:metal ion binding"/>
    <property type="evidence" value="ECO:0007669"/>
    <property type="project" value="UniProtKB-KW"/>
</dbReference>
<proteinExistence type="predicted"/>
<keyword evidence="8" id="KW-1185">Reference proteome</keyword>
<sequence length="253" mass="29120">MDCFKCRQPIREAHLLFADGQYWHEDCLRCACCDVRLAELDKVCYFKAKMPLCRRDYLRLYGRTGECVVCQKRIFAFELVMRIFESAYHLNCFCCQRCQMRFCVGDRFYVYRQAILCEQDYTELALIGLQPTAFPPTLPNNWNKTVEANSQHLASQNLNFQIPNTTMTLSVANYTGIRSQSFTKTTQLIKTNVGKNASKVGVGMDIFNIDSFPTIKCDDEIYEFQMSNCSDERSSGYGSPSPLAVTQLERFST</sequence>
<evidence type="ECO:0000256" key="4">
    <source>
        <dbReference type="ARBA" id="ARBA00023038"/>
    </source>
</evidence>
<evidence type="ECO:0000313" key="7">
    <source>
        <dbReference type="EMBL" id="KAF7233744.1"/>
    </source>
</evidence>
<dbReference type="GO" id="GO:0005634">
    <property type="term" value="C:nucleus"/>
    <property type="evidence" value="ECO:0007669"/>
    <property type="project" value="TreeGrafter"/>
</dbReference>
<evidence type="ECO:0000256" key="5">
    <source>
        <dbReference type="PROSITE-ProRule" id="PRU00125"/>
    </source>
</evidence>
<dbReference type="InterPro" id="IPR050945">
    <property type="entry name" value="LMO_RBTN_TF"/>
</dbReference>
<dbReference type="GO" id="GO:0045944">
    <property type="term" value="P:positive regulation of transcription by RNA polymerase II"/>
    <property type="evidence" value="ECO:0007669"/>
    <property type="project" value="TreeGrafter"/>
</dbReference>
<dbReference type="SUPFAM" id="SSF57716">
    <property type="entry name" value="Glucocorticoid receptor-like (DNA-binding domain)"/>
    <property type="match status" value="2"/>
</dbReference>
<dbReference type="EMBL" id="JTDE01020840">
    <property type="protein sequence ID" value="KAF7233744.1"/>
    <property type="molecule type" value="Genomic_DNA"/>
</dbReference>
<dbReference type="SMART" id="SM00132">
    <property type="entry name" value="LIM"/>
    <property type="match status" value="2"/>
</dbReference>
<dbReference type="GO" id="GO:0003713">
    <property type="term" value="F:transcription coactivator activity"/>
    <property type="evidence" value="ECO:0007669"/>
    <property type="project" value="TreeGrafter"/>
</dbReference>
<protein>
    <recommendedName>
        <fullName evidence="6">LIM zinc-binding domain-containing protein</fullName>
    </recommendedName>
</protein>
<reference evidence="7" key="1">
    <citation type="submission" date="2019-07" db="EMBL/GenBank/DDBJ databases">
        <title>Annotation for the trematode Paragonimus miyazaki's.</title>
        <authorList>
            <person name="Choi Y.-J."/>
        </authorList>
    </citation>
    <scope>NUCLEOTIDE SEQUENCE</scope>
    <source>
        <strain evidence="7">Japan</strain>
    </source>
</reference>
<evidence type="ECO:0000313" key="8">
    <source>
        <dbReference type="Proteomes" id="UP000822476"/>
    </source>
</evidence>
<dbReference type="Gene3D" id="2.10.110.10">
    <property type="entry name" value="Cysteine Rich Protein"/>
    <property type="match status" value="2"/>
</dbReference>
<dbReference type="GO" id="GO:0140297">
    <property type="term" value="F:DNA-binding transcription factor binding"/>
    <property type="evidence" value="ECO:0007669"/>
    <property type="project" value="TreeGrafter"/>
</dbReference>
<evidence type="ECO:0000256" key="3">
    <source>
        <dbReference type="ARBA" id="ARBA00022833"/>
    </source>
</evidence>
<dbReference type="PANTHER" id="PTHR45787:SF1">
    <property type="entry name" value="LIM ZINC-BINDING DOMAIN-CONTAINING PROTEIN"/>
    <property type="match status" value="1"/>
</dbReference>
<feature type="domain" description="LIM zinc-binding" evidence="6">
    <location>
        <begin position="65"/>
        <end position="127"/>
    </location>
</feature>
<evidence type="ECO:0000256" key="2">
    <source>
        <dbReference type="ARBA" id="ARBA00022737"/>
    </source>
</evidence>
<dbReference type="AlphaFoldDB" id="A0A8S9YMD5"/>
<dbReference type="Pfam" id="PF00412">
    <property type="entry name" value="LIM"/>
    <property type="match status" value="2"/>
</dbReference>
<dbReference type="InterPro" id="IPR001781">
    <property type="entry name" value="Znf_LIM"/>
</dbReference>
<feature type="domain" description="LIM zinc-binding" evidence="6">
    <location>
        <begin position="1"/>
        <end position="63"/>
    </location>
</feature>
<name>A0A8S9YMD5_9TREM</name>